<protein>
    <submittedName>
        <fullName evidence="14">Macrolide transport system ATP-binding/permease protein</fullName>
    </submittedName>
</protein>
<dbReference type="PROSITE" id="PS50893">
    <property type="entry name" value="ABC_TRANSPORTER_2"/>
    <property type="match status" value="1"/>
</dbReference>
<dbReference type="EMBL" id="VISQ01000001">
    <property type="protein sequence ID" value="TVZ72570.1"/>
    <property type="molecule type" value="Genomic_DNA"/>
</dbReference>
<dbReference type="Pfam" id="PF02687">
    <property type="entry name" value="FtsX"/>
    <property type="match status" value="1"/>
</dbReference>
<keyword evidence="5 12" id="KW-0812">Transmembrane</keyword>
<evidence type="ECO:0000256" key="7">
    <source>
        <dbReference type="ARBA" id="ARBA00022840"/>
    </source>
</evidence>
<keyword evidence="4" id="KW-0997">Cell inner membrane</keyword>
<dbReference type="GO" id="GO:0016887">
    <property type="term" value="F:ATP hydrolysis activity"/>
    <property type="evidence" value="ECO:0007669"/>
    <property type="project" value="InterPro"/>
</dbReference>
<dbReference type="AlphaFoldDB" id="A0A559TDB6"/>
<evidence type="ECO:0000256" key="10">
    <source>
        <dbReference type="ARBA" id="ARBA00023136"/>
    </source>
</evidence>
<dbReference type="FunFam" id="3.40.50.300:FF:000032">
    <property type="entry name" value="Export ABC transporter ATP-binding protein"/>
    <property type="match status" value="1"/>
</dbReference>
<dbReference type="SUPFAM" id="SSF52540">
    <property type="entry name" value="P-loop containing nucleoside triphosphate hydrolases"/>
    <property type="match status" value="1"/>
</dbReference>
<feature type="transmembrane region" description="Helical" evidence="12">
    <location>
        <begin position="612"/>
        <end position="631"/>
    </location>
</feature>
<comment type="similarity">
    <text evidence="11">Belongs to the ABC transporter superfamily. Macrolide exporter (TC 3.A.1.122) family.</text>
</comment>
<comment type="subcellular location">
    <subcellularLocation>
        <location evidence="1">Cell inner membrane</location>
        <topology evidence="1">Multi-pass membrane protein</topology>
    </subcellularLocation>
</comment>
<evidence type="ECO:0000256" key="11">
    <source>
        <dbReference type="ARBA" id="ARBA00038388"/>
    </source>
</evidence>
<organism evidence="14">
    <name type="scientific">Serratia fonticola</name>
    <dbReference type="NCBI Taxonomy" id="47917"/>
    <lineage>
        <taxon>Bacteria</taxon>
        <taxon>Pseudomonadati</taxon>
        <taxon>Pseudomonadota</taxon>
        <taxon>Gammaproteobacteria</taxon>
        <taxon>Enterobacterales</taxon>
        <taxon>Yersiniaceae</taxon>
        <taxon>Serratia</taxon>
    </lineage>
</organism>
<dbReference type="InterPro" id="IPR003838">
    <property type="entry name" value="ABC3_permease_C"/>
</dbReference>
<dbReference type="InterPro" id="IPR003593">
    <property type="entry name" value="AAA+_ATPase"/>
</dbReference>
<keyword evidence="6" id="KW-0547">Nucleotide-binding</keyword>
<evidence type="ECO:0000256" key="8">
    <source>
        <dbReference type="ARBA" id="ARBA00022967"/>
    </source>
</evidence>
<proteinExistence type="inferred from homology"/>
<dbReference type="InterPro" id="IPR017871">
    <property type="entry name" value="ABC_transporter-like_CS"/>
</dbReference>
<name>A0A559TDB6_SERFO</name>
<keyword evidence="10 12" id="KW-0472">Membrane</keyword>
<feature type="transmembrane region" description="Helical" evidence="12">
    <location>
        <begin position="523"/>
        <end position="548"/>
    </location>
</feature>
<dbReference type="InterPro" id="IPR027417">
    <property type="entry name" value="P-loop_NTPase"/>
</dbReference>
<dbReference type="InterPro" id="IPR003439">
    <property type="entry name" value="ABC_transporter-like_ATP-bd"/>
</dbReference>
<dbReference type="GO" id="GO:0022857">
    <property type="term" value="F:transmembrane transporter activity"/>
    <property type="evidence" value="ECO:0007669"/>
    <property type="project" value="TreeGrafter"/>
</dbReference>
<dbReference type="Gene3D" id="3.40.50.300">
    <property type="entry name" value="P-loop containing nucleotide triphosphate hydrolases"/>
    <property type="match status" value="1"/>
</dbReference>
<evidence type="ECO:0000259" key="13">
    <source>
        <dbReference type="PROSITE" id="PS50893"/>
    </source>
</evidence>
<evidence type="ECO:0000256" key="9">
    <source>
        <dbReference type="ARBA" id="ARBA00022989"/>
    </source>
</evidence>
<keyword evidence="9 12" id="KW-1133">Transmembrane helix</keyword>
<dbReference type="InterPro" id="IPR017911">
    <property type="entry name" value="MacB-like_ATP-bd"/>
</dbReference>
<dbReference type="GO" id="GO:1902495">
    <property type="term" value="C:transmembrane transporter complex"/>
    <property type="evidence" value="ECO:0007669"/>
    <property type="project" value="UniProtKB-ARBA"/>
</dbReference>
<dbReference type="GO" id="GO:0005524">
    <property type="term" value="F:ATP binding"/>
    <property type="evidence" value="ECO:0007669"/>
    <property type="project" value="UniProtKB-KW"/>
</dbReference>
<dbReference type="InterPro" id="IPR025857">
    <property type="entry name" value="MacB_PCD"/>
</dbReference>
<accession>A0A559TDB6</accession>
<dbReference type="PANTHER" id="PTHR30572:SF7">
    <property type="entry name" value="MACROLIDE EXPORT ATP-BINDING_PERMEASE PROTEIN MACB"/>
    <property type="match status" value="1"/>
</dbReference>
<evidence type="ECO:0000256" key="2">
    <source>
        <dbReference type="ARBA" id="ARBA00022448"/>
    </source>
</evidence>
<keyword evidence="2" id="KW-0813">Transport</keyword>
<evidence type="ECO:0000256" key="3">
    <source>
        <dbReference type="ARBA" id="ARBA00022475"/>
    </source>
</evidence>
<evidence type="ECO:0000256" key="12">
    <source>
        <dbReference type="SAM" id="Phobius"/>
    </source>
</evidence>
<evidence type="ECO:0000256" key="4">
    <source>
        <dbReference type="ARBA" id="ARBA00022519"/>
    </source>
</evidence>
<dbReference type="Pfam" id="PF12704">
    <property type="entry name" value="MacB_PCD"/>
    <property type="match status" value="1"/>
</dbReference>
<reference evidence="14" key="2">
    <citation type="submission" date="2019-08" db="EMBL/GenBank/DDBJ databases">
        <title>Investigation of anaerobic lignin degradation for improved lignocellulosic biofuels.</title>
        <authorList>
            <person name="Deangelis K.PhD."/>
        </authorList>
    </citation>
    <scope>NUCLEOTIDE SEQUENCE [LARGE SCALE GENOMIC DNA]</scope>
    <source>
        <strain evidence="14">128R</strain>
    </source>
</reference>
<reference evidence="14" key="1">
    <citation type="submission" date="2019-06" db="EMBL/GenBank/DDBJ databases">
        <authorList>
            <person name="Deangelis K."/>
            <person name="Huntemann M."/>
            <person name="Clum A."/>
            <person name="Pillay M."/>
            <person name="Palaniappan K."/>
            <person name="Varghese N."/>
            <person name="Mikhailova N."/>
            <person name="Stamatis D."/>
            <person name="Reddy T."/>
            <person name="Daum C."/>
            <person name="Shapiro N."/>
            <person name="Ivanova N."/>
            <person name="Kyrpides N."/>
            <person name="Woyke T."/>
        </authorList>
    </citation>
    <scope>NUCLEOTIDE SEQUENCE [LARGE SCALE GENOMIC DNA]</scope>
    <source>
        <strain evidence="14">128R</strain>
    </source>
</reference>
<dbReference type="PROSITE" id="PS00211">
    <property type="entry name" value="ABC_TRANSPORTER_1"/>
    <property type="match status" value="1"/>
</dbReference>
<evidence type="ECO:0000256" key="6">
    <source>
        <dbReference type="ARBA" id="ARBA00022741"/>
    </source>
</evidence>
<dbReference type="Pfam" id="PF00005">
    <property type="entry name" value="ABC_tran"/>
    <property type="match status" value="1"/>
</dbReference>
<feature type="transmembrane region" description="Helical" evidence="12">
    <location>
        <begin position="572"/>
        <end position="600"/>
    </location>
</feature>
<keyword evidence="7 14" id="KW-0067">ATP-binding</keyword>
<dbReference type="OrthoDB" id="9770036at2"/>
<dbReference type="NCBIfam" id="NF007826">
    <property type="entry name" value="PRK10535.1"/>
    <property type="match status" value="1"/>
</dbReference>
<evidence type="ECO:0000313" key="14">
    <source>
        <dbReference type="EMBL" id="TVZ72570.1"/>
    </source>
</evidence>
<sequence>MTALLELSGIRRSYLSGDQTVDVLKNISLRIDAGEMVAIMGASGSGKSTLMNILGCLDKPSAGTYRVAGQDVATLNGDALAQLRREHFGFIFQRYHLLPHLSAAHNVEVPAVYAGLSKAARRERAAALLQRLGLGERIAYRPSQLSGGQQQRVSIARALMNGGQVILADEPTGALDSHSGEEVMAILKQLREQGHTVIIVTHDPAVAQQAERIIEIRDGEIIADSRPLTQGRPQAKTLELATPASSWQQMAGRFREALVMAWRAMAANKMRTVLTMLGIIIGIASVVSILVIGDAAKQMVLADIKSIGTNTVDVYPGKDFGDDDPTFRQSLKYDDLSALREQPYVSALSPNIGSSMRLRFGNIDVAANVAGVSEQYFRVYGMAFSQGSGIDTRQVQSQAQVVVIDANTQRRLFPHQKNVIGEVILIGNMPATVVGVAQEKQSMFGSSKTLSVWVPYSTMANRLMGNDYFDSITVRIREGYNSQEAEQQLTRLLTLRHGKKDFFTYNMDSLVQTAEKTTRTLQLFLTLVAVISLVVGGIGVMNIMLVSVTERTREIGIRMAVGARSGDVLQQFLIEAVLVCLVGGALGILLSFAIGLLVQLVLPGWQVSFPPAALLSAFLCSTGIGVVFGYLPARSAARLNPIDALARE</sequence>
<dbReference type="InterPro" id="IPR050250">
    <property type="entry name" value="Macrolide_Exporter_MacB"/>
</dbReference>
<keyword evidence="3" id="KW-1003">Cell membrane</keyword>
<feature type="domain" description="ABC transporter" evidence="13">
    <location>
        <begin position="5"/>
        <end position="243"/>
    </location>
</feature>
<evidence type="ECO:0000256" key="1">
    <source>
        <dbReference type="ARBA" id="ARBA00004429"/>
    </source>
</evidence>
<keyword evidence="8" id="KW-1278">Translocase</keyword>
<dbReference type="PANTHER" id="PTHR30572">
    <property type="entry name" value="MEMBRANE COMPONENT OF TRANSPORTER-RELATED"/>
    <property type="match status" value="1"/>
</dbReference>
<dbReference type="GO" id="GO:0005886">
    <property type="term" value="C:plasma membrane"/>
    <property type="evidence" value="ECO:0007669"/>
    <property type="project" value="UniProtKB-SubCell"/>
</dbReference>
<dbReference type="CDD" id="cd03255">
    <property type="entry name" value="ABC_MJ0796_LolCDE_FtsE"/>
    <property type="match status" value="1"/>
</dbReference>
<dbReference type="SMART" id="SM00382">
    <property type="entry name" value="AAA"/>
    <property type="match status" value="1"/>
</dbReference>
<gene>
    <name evidence="14" type="ORF">FHU10_5252</name>
</gene>
<evidence type="ECO:0000256" key="5">
    <source>
        <dbReference type="ARBA" id="ARBA00022692"/>
    </source>
</evidence>
<comment type="caution">
    <text evidence="14">The sequence shown here is derived from an EMBL/GenBank/DDBJ whole genome shotgun (WGS) entry which is preliminary data.</text>
</comment>
<feature type="transmembrane region" description="Helical" evidence="12">
    <location>
        <begin position="273"/>
        <end position="293"/>
    </location>
</feature>